<feature type="domain" description="DUF2249" evidence="1">
    <location>
        <begin position="10"/>
        <end position="78"/>
    </location>
</feature>
<dbReference type="Proteomes" id="UP000197468">
    <property type="component" value="Unassembled WGS sequence"/>
</dbReference>
<evidence type="ECO:0000313" key="3">
    <source>
        <dbReference type="Proteomes" id="UP000197468"/>
    </source>
</evidence>
<protein>
    <submittedName>
        <fullName evidence="2">Aminotransferase</fullName>
    </submittedName>
</protein>
<dbReference type="RefSeq" id="WP_088385721.1">
    <property type="nucleotide sequence ID" value="NZ_NIOF01000006.1"/>
</dbReference>
<keyword evidence="2" id="KW-0808">Transferase</keyword>
<dbReference type="InterPro" id="IPR018720">
    <property type="entry name" value="DUF2249"/>
</dbReference>
<sequence>MTLTTYGTKIDVRQVEPRERHALIFNTFKSLGPGESMELVNDHDPRPLRTQFDAQLSGRFSWDYVESGPTTWRVLITKLGGHANGQCCGSCGGA</sequence>
<reference evidence="2 3" key="1">
    <citation type="journal article" date="2008" name="Int. J. Syst. Evol. Microbiol.">
        <title>Description of Roseateles aquatilis sp. nov. and Roseateles terrae sp. nov., in the class Betaproteobacteria, and emended description of the genus Roseateles.</title>
        <authorList>
            <person name="Gomila M."/>
            <person name="Bowien B."/>
            <person name="Falsen E."/>
            <person name="Moore E.R."/>
            <person name="Lalucat J."/>
        </authorList>
    </citation>
    <scope>NUCLEOTIDE SEQUENCE [LARGE SCALE GENOMIC DNA]</scope>
    <source>
        <strain evidence="2 3">CCUG 48205</strain>
    </source>
</reference>
<dbReference type="GO" id="GO:0008483">
    <property type="term" value="F:transaminase activity"/>
    <property type="evidence" value="ECO:0007669"/>
    <property type="project" value="UniProtKB-KW"/>
</dbReference>
<comment type="caution">
    <text evidence="2">The sequence shown here is derived from an EMBL/GenBank/DDBJ whole genome shotgun (WGS) entry which is preliminary data.</text>
</comment>
<evidence type="ECO:0000259" key="1">
    <source>
        <dbReference type="Pfam" id="PF10006"/>
    </source>
</evidence>
<name>A0A246J875_9BURK</name>
<organism evidence="2 3">
    <name type="scientific">Roseateles aquatilis</name>
    <dbReference type="NCBI Taxonomy" id="431061"/>
    <lineage>
        <taxon>Bacteria</taxon>
        <taxon>Pseudomonadati</taxon>
        <taxon>Pseudomonadota</taxon>
        <taxon>Betaproteobacteria</taxon>
        <taxon>Burkholderiales</taxon>
        <taxon>Sphaerotilaceae</taxon>
        <taxon>Roseateles</taxon>
    </lineage>
</organism>
<dbReference type="Pfam" id="PF10006">
    <property type="entry name" value="DUF2249"/>
    <property type="match status" value="1"/>
</dbReference>
<evidence type="ECO:0000313" key="2">
    <source>
        <dbReference type="EMBL" id="OWQ88834.1"/>
    </source>
</evidence>
<proteinExistence type="predicted"/>
<dbReference type="EMBL" id="NIOF01000006">
    <property type="protein sequence ID" value="OWQ88834.1"/>
    <property type="molecule type" value="Genomic_DNA"/>
</dbReference>
<accession>A0A246J875</accession>
<keyword evidence="3" id="KW-1185">Reference proteome</keyword>
<dbReference type="AlphaFoldDB" id="A0A246J875"/>
<dbReference type="OrthoDB" id="8451629at2"/>
<keyword evidence="2" id="KW-0032">Aminotransferase</keyword>
<gene>
    <name evidence="2" type="ORF">CDN99_15275</name>
</gene>